<evidence type="ECO:0000313" key="2">
    <source>
        <dbReference type="EMBL" id="GAA1803561.1"/>
    </source>
</evidence>
<accession>A0ABN2LZP5</accession>
<protein>
    <submittedName>
        <fullName evidence="2">Flagellar protein FlgA</fullName>
    </submittedName>
</protein>
<dbReference type="RefSeq" id="WP_344293968.1">
    <property type="nucleotide sequence ID" value="NZ_BAAANJ010000002.1"/>
</dbReference>
<dbReference type="Proteomes" id="UP001500002">
    <property type="component" value="Unassembled WGS sequence"/>
</dbReference>
<proteinExistence type="predicted"/>
<keyword evidence="1" id="KW-0472">Membrane</keyword>
<keyword evidence="2" id="KW-0282">Flagellum</keyword>
<keyword evidence="1" id="KW-0812">Transmembrane</keyword>
<reference evidence="2 3" key="1">
    <citation type="journal article" date="2019" name="Int. J. Syst. Evol. Microbiol.">
        <title>The Global Catalogue of Microorganisms (GCM) 10K type strain sequencing project: providing services to taxonomists for standard genome sequencing and annotation.</title>
        <authorList>
            <consortium name="The Broad Institute Genomics Platform"/>
            <consortium name="The Broad Institute Genome Sequencing Center for Infectious Disease"/>
            <person name="Wu L."/>
            <person name="Ma J."/>
        </authorList>
    </citation>
    <scope>NUCLEOTIDE SEQUENCE [LARGE SCALE GENOMIC DNA]</scope>
    <source>
        <strain evidence="2 3">JCM 14322</strain>
    </source>
</reference>
<name>A0ABN2LZP5_9MICO</name>
<keyword evidence="1" id="KW-1133">Transmembrane helix</keyword>
<dbReference type="EMBL" id="BAAANJ010000002">
    <property type="protein sequence ID" value="GAA1803561.1"/>
    <property type="molecule type" value="Genomic_DNA"/>
</dbReference>
<sequence>MARRTDRERGALRLDPRLIIGIVLIAGSTAGVWALVSGFDDSIEVYVARDTITAGSAVEAGDLAVESVRIGASAEHYLLADADLGDGLVATRTVAGGEFVPRSAVDEADRTGLSVVVVPSRGPVPKGLSAGDRIDVWSAKAADRGAFEPPKVLISDAEIAGIVESEGMVQSTSVSVELLVPREKVAALLEALAAGDAIDLVAARSAVG</sequence>
<evidence type="ECO:0000256" key="1">
    <source>
        <dbReference type="SAM" id="Phobius"/>
    </source>
</evidence>
<evidence type="ECO:0000313" key="3">
    <source>
        <dbReference type="Proteomes" id="UP001500002"/>
    </source>
</evidence>
<dbReference type="CDD" id="cd11614">
    <property type="entry name" value="SAF_CpaB_FlgA_like"/>
    <property type="match status" value="1"/>
</dbReference>
<gene>
    <name evidence="2" type="ORF">GCM10009749_09660</name>
</gene>
<feature type="transmembrane region" description="Helical" evidence="1">
    <location>
        <begin position="18"/>
        <end position="36"/>
    </location>
</feature>
<keyword evidence="2" id="KW-0969">Cilium</keyword>
<comment type="caution">
    <text evidence="2">The sequence shown here is derived from an EMBL/GenBank/DDBJ whole genome shotgun (WGS) entry which is preliminary data.</text>
</comment>
<keyword evidence="3" id="KW-1185">Reference proteome</keyword>
<keyword evidence="2" id="KW-0966">Cell projection</keyword>
<organism evidence="2 3">
    <name type="scientific">Agromyces neolithicus</name>
    <dbReference type="NCBI Taxonomy" id="269420"/>
    <lineage>
        <taxon>Bacteria</taxon>
        <taxon>Bacillati</taxon>
        <taxon>Actinomycetota</taxon>
        <taxon>Actinomycetes</taxon>
        <taxon>Micrococcales</taxon>
        <taxon>Microbacteriaceae</taxon>
        <taxon>Agromyces</taxon>
    </lineage>
</organism>